<sequence length="342" mass="33880">MILTLTPNPSLDRTVTLPGPLQRGAVNRLATVTVEPGGKGVNVARVLANSGQAATALLPVAAHDPLLAAIEALGMDRLTALPVQVSGAARINTAVTEPDGTTTKLNEPGAGLSGQEVSAVEQELLAALGAAADSTAPAGAPVERAEEGRDWAILSGSLPPGAPDDWYARLVTLLRQAIPGLRIAVDTSDAPLAALASALPESAPDLIKPNGEELAQLAGVGATDLEEGAINGDLEPVAAAARALVDLGIGAVMATLGPAGAVLVTARGAWHATAPEVAVVSTVGAGDSSVAGYVLAEVRGGEEAERLATAMAYGSAAASLPGTTLPTPADLPAQPAVVVQLA</sequence>
<protein>
    <submittedName>
        <fullName evidence="8">1-phosphofructokinase</fullName>
    </submittedName>
</protein>
<dbReference type="InterPro" id="IPR017583">
    <property type="entry name" value="Tagatose/fructose_Pkinase"/>
</dbReference>
<keyword evidence="3" id="KW-0547">Nucleotide-binding</keyword>
<dbReference type="NCBIfam" id="TIGR03168">
    <property type="entry name" value="1-PFK"/>
    <property type="match status" value="1"/>
</dbReference>
<evidence type="ECO:0000259" key="7">
    <source>
        <dbReference type="Pfam" id="PF00294"/>
    </source>
</evidence>
<keyword evidence="2 6" id="KW-0808">Transferase</keyword>
<evidence type="ECO:0000256" key="1">
    <source>
        <dbReference type="ARBA" id="ARBA00010688"/>
    </source>
</evidence>
<evidence type="ECO:0000313" key="9">
    <source>
        <dbReference type="Proteomes" id="UP000824496"/>
    </source>
</evidence>
<evidence type="ECO:0000256" key="2">
    <source>
        <dbReference type="ARBA" id="ARBA00022679"/>
    </source>
</evidence>
<feature type="domain" description="Carbohydrate kinase PfkB" evidence="7">
    <location>
        <begin position="23"/>
        <end position="329"/>
    </location>
</feature>
<dbReference type="PIRSF" id="PIRSF000535">
    <property type="entry name" value="1PFK/6PFK/LacC"/>
    <property type="match status" value="1"/>
</dbReference>
<dbReference type="InterPro" id="IPR011611">
    <property type="entry name" value="PfkB_dom"/>
</dbReference>
<dbReference type="SUPFAM" id="SSF53613">
    <property type="entry name" value="Ribokinase-like"/>
    <property type="match status" value="1"/>
</dbReference>
<dbReference type="PROSITE" id="PS00584">
    <property type="entry name" value="PFKB_KINASES_2"/>
    <property type="match status" value="1"/>
</dbReference>
<evidence type="ECO:0000256" key="5">
    <source>
        <dbReference type="ARBA" id="ARBA00022840"/>
    </source>
</evidence>
<proteinExistence type="inferred from homology"/>
<evidence type="ECO:0000313" key="8">
    <source>
        <dbReference type="EMBL" id="BDA64646.1"/>
    </source>
</evidence>
<evidence type="ECO:0000256" key="4">
    <source>
        <dbReference type="ARBA" id="ARBA00022777"/>
    </source>
</evidence>
<evidence type="ECO:0000256" key="3">
    <source>
        <dbReference type="ARBA" id="ARBA00022741"/>
    </source>
</evidence>
<dbReference type="EMBL" id="AP025017">
    <property type="protein sequence ID" value="BDA64646.1"/>
    <property type="molecule type" value="Genomic_DNA"/>
</dbReference>
<dbReference type="InterPro" id="IPR002173">
    <property type="entry name" value="Carboh/pur_kinase_PfkB_CS"/>
</dbReference>
<evidence type="ECO:0000256" key="6">
    <source>
        <dbReference type="PIRNR" id="PIRNR000535"/>
    </source>
</evidence>
<keyword evidence="5" id="KW-0067">ATP-binding</keyword>
<keyword evidence="4" id="KW-0418">Kinase</keyword>
<name>A0ABM7UBD1_9ACTO</name>
<gene>
    <name evidence="8" type="ORF">MANAM107_14800</name>
</gene>
<comment type="similarity">
    <text evidence="1">Belongs to the carbohydrate kinase PfkB family.</text>
</comment>
<reference evidence="8 9" key="1">
    <citation type="submission" date="2021-08" db="EMBL/GenBank/DDBJ databases">
        <title>Whole genome sequence of novel Actinomyces species strain MAS-1.</title>
        <authorList>
            <person name="Saito M."/>
            <person name="Kuwahara N."/>
            <person name="Takizawa T."/>
            <person name="Gotouda H."/>
            <person name="Ochiai T."/>
        </authorList>
    </citation>
    <scope>NUCLEOTIDE SEQUENCE [LARGE SCALE GENOMIC DNA]</scope>
    <source>
        <strain evidence="8 9">MAS-1</strain>
    </source>
</reference>
<dbReference type="InterPro" id="IPR029056">
    <property type="entry name" value="Ribokinase-like"/>
</dbReference>
<dbReference type="CDD" id="cd01164">
    <property type="entry name" value="FruK_PfkB_like"/>
    <property type="match status" value="1"/>
</dbReference>
<dbReference type="PANTHER" id="PTHR46566">
    <property type="entry name" value="1-PHOSPHOFRUCTOKINASE-RELATED"/>
    <property type="match status" value="1"/>
</dbReference>
<keyword evidence="9" id="KW-1185">Reference proteome</keyword>
<dbReference type="Pfam" id="PF00294">
    <property type="entry name" value="PfkB"/>
    <property type="match status" value="1"/>
</dbReference>
<dbReference type="Proteomes" id="UP000824496">
    <property type="component" value="Chromosome"/>
</dbReference>
<dbReference type="Gene3D" id="3.40.1190.20">
    <property type="match status" value="1"/>
</dbReference>
<organism evidence="8 9">
    <name type="scientific">Actinomyces capricornis</name>
    <dbReference type="NCBI Taxonomy" id="2755559"/>
    <lineage>
        <taxon>Bacteria</taxon>
        <taxon>Bacillati</taxon>
        <taxon>Actinomycetota</taxon>
        <taxon>Actinomycetes</taxon>
        <taxon>Actinomycetales</taxon>
        <taxon>Actinomycetaceae</taxon>
        <taxon>Actinomyces</taxon>
    </lineage>
</organism>
<dbReference type="PANTHER" id="PTHR46566:SF5">
    <property type="entry name" value="1-PHOSPHOFRUCTOKINASE"/>
    <property type="match status" value="1"/>
</dbReference>
<dbReference type="RefSeq" id="WP_223906847.1">
    <property type="nucleotide sequence ID" value="NZ_AP025017.1"/>
</dbReference>
<accession>A0ABM7UBD1</accession>